<evidence type="ECO:0000256" key="5">
    <source>
        <dbReference type="ARBA" id="ARBA00022741"/>
    </source>
</evidence>
<accession>X1JE91</accession>
<keyword evidence="7" id="KW-0067">ATP-binding</keyword>
<dbReference type="InterPro" id="IPR001636">
    <property type="entry name" value="SAICAR_synth"/>
</dbReference>
<dbReference type="SUPFAM" id="SSF56104">
    <property type="entry name" value="SAICAR synthase-like"/>
    <property type="match status" value="1"/>
</dbReference>
<feature type="domain" description="SAICAR synthetase/ADE2 N-terminal" evidence="8">
    <location>
        <begin position="15"/>
        <end position="264"/>
    </location>
</feature>
<dbReference type="PROSITE" id="PS01057">
    <property type="entry name" value="SAICAR_SYNTHETASE_1"/>
    <property type="match status" value="1"/>
</dbReference>
<dbReference type="HAMAP" id="MF_00137">
    <property type="entry name" value="SAICAR_synth"/>
    <property type="match status" value="1"/>
</dbReference>
<dbReference type="NCBIfam" id="TIGR00081">
    <property type="entry name" value="purC"/>
    <property type="match status" value="1"/>
</dbReference>
<organism evidence="9">
    <name type="scientific">marine sediment metagenome</name>
    <dbReference type="NCBI Taxonomy" id="412755"/>
    <lineage>
        <taxon>unclassified sequences</taxon>
        <taxon>metagenomes</taxon>
        <taxon>ecological metagenomes</taxon>
    </lineage>
</organism>
<name>X1JE91_9ZZZZ</name>
<dbReference type="Pfam" id="PF01259">
    <property type="entry name" value="SAICAR_synt"/>
    <property type="match status" value="1"/>
</dbReference>
<evidence type="ECO:0000256" key="4">
    <source>
        <dbReference type="ARBA" id="ARBA00022598"/>
    </source>
</evidence>
<dbReference type="PROSITE" id="PS01058">
    <property type="entry name" value="SAICAR_SYNTHETASE_2"/>
    <property type="match status" value="1"/>
</dbReference>
<dbReference type="Gene3D" id="3.30.470.20">
    <property type="entry name" value="ATP-grasp fold, B domain"/>
    <property type="match status" value="1"/>
</dbReference>
<dbReference type="CDD" id="cd01414">
    <property type="entry name" value="SAICAR_synt_Sc"/>
    <property type="match status" value="1"/>
</dbReference>
<sequence>MKLVGDVEIENLEKLRSGKVREMFSFNDKILIVTTDRISAFDFILPSLIPLKGIILNKISVFWFNYLKDVIDNHLIESDVGRFPKFLKRYKDTLSGRAVMVKKVKIYPIECVVRGYITGSGLEEYKKTGMIGDLKLPPNLSKCDRLPEVIFTPTTKEVSGHDVAITINKAKKIFGAEVVEFLKVKSIELYLKASEYAIRQGIIIADTKFEFGITDDKIILADEALTPDSSRFWPLDEYVPGREQKSFDKQYVRDYLLSTDWDRKSIPPELPPDVVKKTSERYIAAYEKIVGEKFKV</sequence>
<evidence type="ECO:0000256" key="3">
    <source>
        <dbReference type="ARBA" id="ARBA00012217"/>
    </source>
</evidence>
<comment type="similarity">
    <text evidence="2">Belongs to the SAICAR synthetase family.</text>
</comment>
<evidence type="ECO:0000259" key="8">
    <source>
        <dbReference type="Pfam" id="PF01259"/>
    </source>
</evidence>
<dbReference type="PANTHER" id="PTHR43700:SF1">
    <property type="entry name" value="PHOSPHORIBOSYLAMINOIMIDAZOLE-SUCCINOCARBOXAMIDE SYNTHASE"/>
    <property type="match status" value="1"/>
</dbReference>
<evidence type="ECO:0000256" key="1">
    <source>
        <dbReference type="ARBA" id="ARBA00004672"/>
    </source>
</evidence>
<evidence type="ECO:0000256" key="7">
    <source>
        <dbReference type="ARBA" id="ARBA00022840"/>
    </source>
</evidence>
<dbReference type="InterPro" id="IPR028923">
    <property type="entry name" value="SAICAR_synt/ADE2_N"/>
</dbReference>
<protein>
    <recommendedName>
        <fullName evidence="3">phosphoribosylaminoimidazolesuccinocarboxamide synthase</fullName>
        <ecNumber evidence="3">6.3.2.6</ecNumber>
    </recommendedName>
</protein>
<proteinExistence type="inferred from homology"/>
<reference evidence="9" key="1">
    <citation type="journal article" date="2014" name="Front. Microbiol.">
        <title>High frequency of phylogenetically diverse reductive dehalogenase-homologous genes in deep subseafloor sedimentary metagenomes.</title>
        <authorList>
            <person name="Kawai M."/>
            <person name="Futagami T."/>
            <person name="Toyoda A."/>
            <person name="Takaki Y."/>
            <person name="Nishi S."/>
            <person name="Hori S."/>
            <person name="Arai W."/>
            <person name="Tsubouchi T."/>
            <person name="Morono Y."/>
            <person name="Uchiyama I."/>
            <person name="Ito T."/>
            <person name="Fujiyama A."/>
            <person name="Inagaki F."/>
            <person name="Takami H."/>
        </authorList>
    </citation>
    <scope>NUCLEOTIDE SEQUENCE</scope>
    <source>
        <strain evidence="9">Expedition CK06-06</strain>
    </source>
</reference>
<evidence type="ECO:0000256" key="2">
    <source>
        <dbReference type="ARBA" id="ARBA00010190"/>
    </source>
</evidence>
<keyword evidence="6" id="KW-0658">Purine biosynthesis</keyword>
<comment type="pathway">
    <text evidence="1">Purine metabolism; IMP biosynthesis via de novo pathway; 5-amino-1-(5-phospho-D-ribosyl)imidazole-4-carboxamide from 5-amino-1-(5-phospho-D-ribosyl)imidazole-4-carboxylate: step 1/2.</text>
</comment>
<dbReference type="Gene3D" id="3.30.200.20">
    <property type="entry name" value="Phosphorylase Kinase, domain 1"/>
    <property type="match status" value="1"/>
</dbReference>
<evidence type="ECO:0000313" key="9">
    <source>
        <dbReference type="EMBL" id="GAH92317.1"/>
    </source>
</evidence>
<dbReference type="GO" id="GO:0004639">
    <property type="term" value="F:phosphoribosylaminoimidazolesuccinocarboxamide synthase activity"/>
    <property type="evidence" value="ECO:0007669"/>
    <property type="project" value="UniProtKB-EC"/>
</dbReference>
<keyword evidence="5" id="KW-0547">Nucleotide-binding</keyword>
<dbReference type="PANTHER" id="PTHR43700">
    <property type="entry name" value="PHOSPHORIBOSYLAMINOIMIDAZOLE-SUCCINOCARBOXAMIDE SYNTHASE"/>
    <property type="match status" value="1"/>
</dbReference>
<dbReference type="GO" id="GO:0006189">
    <property type="term" value="P:'de novo' IMP biosynthetic process"/>
    <property type="evidence" value="ECO:0007669"/>
    <property type="project" value="UniProtKB-UniPathway"/>
</dbReference>
<dbReference type="EC" id="6.3.2.6" evidence="3"/>
<keyword evidence="4" id="KW-0436">Ligase</keyword>
<gene>
    <name evidence="9" type="ORF">S06H3_00290</name>
</gene>
<dbReference type="UniPathway" id="UPA00074">
    <property type="reaction ID" value="UER00131"/>
</dbReference>
<dbReference type="EMBL" id="BARV01000047">
    <property type="protein sequence ID" value="GAH92317.1"/>
    <property type="molecule type" value="Genomic_DNA"/>
</dbReference>
<dbReference type="GO" id="GO:0005737">
    <property type="term" value="C:cytoplasm"/>
    <property type="evidence" value="ECO:0007669"/>
    <property type="project" value="TreeGrafter"/>
</dbReference>
<dbReference type="AlphaFoldDB" id="X1JE91"/>
<dbReference type="NCBIfam" id="NF010568">
    <property type="entry name" value="PRK13961.1"/>
    <property type="match status" value="1"/>
</dbReference>
<dbReference type="GO" id="GO:0005524">
    <property type="term" value="F:ATP binding"/>
    <property type="evidence" value="ECO:0007669"/>
    <property type="project" value="UniProtKB-KW"/>
</dbReference>
<comment type="caution">
    <text evidence="9">The sequence shown here is derived from an EMBL/GenBank/DDBJ whole genome shotgun (WGS) entry which is preliminary data.</text>
</comment>
<dbReference type="InterPro" id="IPR018236">
    <property type="entry name" value="SAICAR_synthetase_CS"/>
</dbReference>
<evidence type="ECO:0000256" key="6">
    <source>
        <dbReference type="ARBA" id="ARBA00022755"/>
    </source>
</evidence>